<dbReference type="EMBL" id="FTPK01000002">
    <property type="protein sequence ID" value="SIT69631.1"/>
    <property type="molecule type" value="Genomic_DNA"/>
</dbReference>
<feature type="region of interest" description="Disordered" evidence="3">
    <location>
        <begin position="543"/>
        <end position="655"/>
    </location>
</feature>
<feature type="region of interest" description="Disordered" evidence="3">
    <location>
        <begin position="1"/>
        <end position="285"/>
    </location>
</feature>
<organism evidence="4 5">
    <name type="scientific">Ectothiorhodosinus mongolicus</name>
    <dbReference type="NCBI Taxonomy" id="233100"/>
    <lineage>
        <taxon>Bacteria</taxon>
        <taxon>Pseudomonadati</taxon>
        <taxon>Pseudomonadota</taxon>
        <taxon>Gammaproteobacteria</taxon>
        <taxon>Chromatiales</taxon>
        <taxon>Ectothiorhodospiraceae</taxon>
        <taxon>Ectothiorhodosinus</taxon>
    </lineage>
</organism>
<dbReference type="AlphaFoldDB" id="A0A1R3VXC2"/>
<feature type="compositionally biased region" description="Polar residues" evidence="3">
    <location>
        <begin position="1"/>
        <end position="13"/>
    </location>
</feature>
<proteinExistence type="inferred from homology"/>
<dbReference type="OrthoDB" id="543713at2"/>
<feature type="compositionally biased region" description="Polar residues" evidence="3">
    <location>
        <begin position="67"/>
        <end position="87"/>
    </location>
</feature>
<dbReference type="STRING" id="233100.SAMN05216526_1127"/>
<evidence type="ECO:0000256" key="2">
    <source>
        <dbReference type="ARBA" id="ARBA00024044"/>
    </source>
</evidence>
<feature type="region of interest" description="Disordered" evidence="3">
    <location>
        <begin position="304"/>
        <end position="336"/>
    </location>
</feature>
<keyword evidence="1" id="KW-0677">Repeat</keyword>
<dbReference type="InterPro" id="IPR020990">
    <property type="entry name" value="CSOS2/2B"/>
</dbReference>
<dbReference type="Proteomes" id="UP000223759">
    <property type="component" value="Unassembled WGS sequence"/>
</dbReference>
<accession>A0A1R3VXC2</accession>
<feature type="compositionally biased region" description="Low complexity" evidence="3">
    <location>
        <begin position="45"/>
        <end position="66"/>
    </location>
</feature>
<reference evidence="4 5" key="1">
    <citation type="submission" date="2017-01" db="EMBL/GenBank/DDBJ databases">
        <authorList>
            <person name="Mah S.A."/>
            <person name="Swanson W.J."/>
            <person name="Moy G.W."/>
            <person name="Vacquier V.D."/>
        </authorList>
    </citation>
    <scope>NUCLEOTIDE SEQUENCE [LARGE SCALE GENOMIC DNA]</scope>
    <source>
        <strain evidence="4 5">M9</strain>
    </source>
</reference>
<evidence type="ECO:0000313" key="4">
    <source>
        <dbReference type="EMBL" id="SIT69631.1"/>
    </source>
</evidence>
<gene>
    <name evidence="4" type="ORF">SAMN05216526_1127</name>
</gene>
<feature type="compositionally biased region" description="Polar residues" evidence="3">
    <location>
        <begin position="312"/>
        <end position="322"/>
    </location>
</feature>
<name>A0A1R3VXC2_9GAMM</name>
<sequence length="655" mass="66974">MSQTDNSYASATLSGRELAQKRRKAMALHGKTAVQKTSAGRTPGSATAARVKAKAAAATHSSVQAKPSSAVTAAPSGSTGNSYTPDTSKLRGRALAKARREALSKNGKKSTLAAPAQPQRSLVNVKHEVTTDPAGQPPPAANSVTSATVPVSDGRRVAMQQRKQRSVQGKTHQTSSSRPCGRQRPKAEKPGAETAAAPSEAVTQVKKASVSSMREARVTGTELARTSKITGDESAMRSGVTGTEYLPSGSEARAAAAERNSDPKRVTGTQVGRSKRVTGDESGSCRQVTGTEYLRVNDAAPCDSNAPKVRSIPTQGGRTVTGSDLARSSKITGTDQGSCTAVTGTDYVSGAQLKDVCATPVADKAVQKVSSDHTFKGQSITGTPMGRGSHVTGDESGGCAPISGTPYVGRQQFGQFCQAPEVSAQEACLPSHGLVSATAVTGDRPGAGGAAMTGDDRGACEPVSGTPYLGADNMAAQCATDSQFLAKSQQWDQPSRPPAPSDFSVQTPARTGQSATSGVTGTAYNSERITGPINKAAGLITGTPEFRHADGGSTHQGQAQVPASAGQRLTGEGSQAGVRVTGDAWDGSGRITGTEGHSSQVRNPSMRGQPRGEGANARRFRETVELPPAPTSRITGSSGSCHDGPLVTLSGGARG</sequence>
<dbReference type="RefSeq" id="WP_076755528.1">
    <property type="nucleotide sequence ID" value="NZ_CP023018.1"/>
</dbReference>
<feature type="compositionally biased region" description="Polar residues" evidence="3">
    <location>
        <begin position="166"/>
        <end position="178"/>
    </location>
</feature>
<dbReference type="GO" id="GO:0043886">
    <property type="term" value="F:structural constituent of carboxysome shell"/>
    <property type="evidence" value="ECO:0007669"/>
    <property type="project" value="InterPro"/>
</dbReference>
<comment type="similarity">
    <text evidence="2">Belongs to the CsoS2 family.</text>
</comment>
<keyword evidence="5" id="KW-1185">Reference proteome</keyword>
<evidence type="ECO:0000256" key="3">
    <source>
        <dbReference type="SAM" id="MobiDB-lite"/>
    </source>
</evidence>
<evidence type="ECO:0000256" key="1">
    <source>
        <dbReference type="ARBA" id="ARBA00022737"/>
    </source>
</evidence>
<feature type="region of interest" description="Disordered" evidence="3">
    <location>
        <begin position="485"/>
        <end position="527"/>
    </location>
</feature>
<feature type="compositionally biased region" description="Polar residues" evidence="3">
    <location>
        <begin position="503"/>
        <end position="527"/>
    </location>
</feature>
<protein>
    <submittedName>
        <fullName evidence="4">Carboxysome shell peptide mid-region</fullName>
    </submittedName>
</protein>
<evidence type="ECO:0000313" key="5">
    <source>
        <dbReference type="Proteomes" id="UP000223759"/>
    </source>
</evidence>
<dbReference type="Pfam" id="PF12288">
    <property type="entry name" value="CsoS2_M"/>
    <property type="match status" value="1"/>
</dbReference>